<accession>Q3ZJ45</accession>
<dbReference type="GeneID" id="4108733"/>
<evidence type="ECO:0000256" key="1">
    <source>
        <dbReference type="ARBA" id="ARBA00010045"/>
    </source>
</evidence>
<dbReference type="SUPFAM" id="SSF82771">
    <property type="entry name" value="GIY-YIG endonuclease"/>
    <property type="match status" value="1"/>
</dbReference>
<dbReference type="Gene3D" id="3.40.1440.10">
    <property type="entry name" value="GIY-YIG endonuclease"/>
    <property type="match status" value="1"/>
</dbReference>
<proteinExistence type="predicted"/>
<evidence type="ECO:0000259" key="2">
    <source>
        <dbReference type="PROSITE" id="PS50164"/>
    </source>
</evidence>
<protein>
    <submittedName>
        <fullName evidence="3">Putative site-specific DNA endonuclease</fullName>
    </submittedName>
</protein>
<comment type="similarity">
    <text evidence="1">To endonucleases of group I introns of fungi and phage.</text>
</comment>
<dbReference type="InterPro" id="IPR000305">
    <property type="entry name" value="GIY-YIG_endonuc"/>
</dbReference>
<dbReference type="InterPro" id="IPR003611">
    <property type="entry name" value="NUMOD3"/>
</dbReference>
<organism evidence="3">
    <name type="scientific">Tupiella akineta</name>
    <name type="common">Green alga</name>
    <name type="synonym">Pseudendoclonium akinetum</name>
    <dbReference type="NCBI Taxonomy" id="160070"/>
    <lineage>
        <taxon>Eukaryota</taxon>
        <taxon>Viridiplantae</taxon>
        <taxon>Chlorophyta</taxon>
        <taxon>core chlorophytes</taxon>
        <taxon>Ulvophyceae</taxon>
        <taxon>OUU clade</taxon>
        <taxon>Ulotrichales</taxon>
        <taxon>Tupiellaceae</taxon>
        <taxon>Tupiella</taxon>
    </lineage>
</organism>
<sequence>MSSFKLKKKENLFDLSLKAGLYVITCLANRKHYIGESGNVTPRLNAHKNKLRRGYHENQALQKDFHLYGEKLFIFQKLLLGAGLSKDQRLDLENLILLTLPSEYRYNVYVNWRKREAILNPFFGKIHSKEARKSQSLAKMGQPSPFAGHTQTNDVKLFISQINSGKKDRRKPLFINFDYYESVSEASQKTGLNRRLIRERCHSQALRFANYTWA</sequence>
<dbReference type="PROSITE" id="PS50164">
    <property type="entry name" value="GIY_YIG"/>
    <property type="match status" value="1"/>
</dbReference>
<dbReference type="Pfam" id="PF07460">
    <property type="entry name" value="NUMOD3"/>
    <property type="match status" value="1"/>
</dbReference>
<dbReference type="CDD" id="cd10437">
    <property type="entry name" value="GIY-YIG_HE_I-TevI_like"/>
    <property type="match status" value="1"/>
</dbReference>
<keyword evidence="3" id="KW-0934">Plastid</keyword>
<dbReference type="GO" id="GO:0003677">
    <property type="term" value="F:DNA binding"/>
    <property type="evidence" value="ECO:0007669"/>
    <property type="project" value="InterPro"/>
</dbReference>
<dbReference type="Pfam" id="PF01541">
    <property type="entry name" value="GIY-YIG"/>
    <property type="match status" value="1"/>
</dbReference>
<reference evidence="3" key="3">
    <citation type="journal article" date="2005" name="Mol. Biol. Evol.">
        <title>The chloroplast genome sequence of the green alga Pseudendoclonium akinetum (Ulvophyceae) reveals unusual structural features and new insights into the branching order of chlorophyte lineages.</title>
        <authorList>
            <person name="Pombert J.F."/>
            <person name="Otis C."/>
            <person name="Lemieux C."/>
            <person name="Turmel M."/>
        </authorList>
    </citation>
    <scope>NUCLEOTIDE SEQUENCE</scope>
    <source>
        <strain evidence="3">UTEX 1912</strain>
    </source>
</reference>
<reference evidence="3" key="4">
    <citation type="journal article" date="2006" name="BMC Biol.">
        <title>The complete chloroplast DNA sequence of the green alga Oltmannsiellopsis viridis reveals a distinctive quadripartite architecture in the chloroplast genome of early diverging ulvophytes.</title>
        <authorList>
            <person name="Pombert J.F."/>
            <person name="Lemieux C."/>
            <person name="Turmel M."/>
        </authorList>
    </citation>
    <scope>NUCLEOTIDE SEQUENCE</scope>
    <source>
        <strain evidence="3">UTEX 1912</strain>
    </source>
</reference>
<reference evidence="3" key="2">
    <citation type="submission" date="2004-11" db="EMBL/GenBank/DDBJ databases">
        <authorList>
            <person name="Pombert J.-F."/>
            <person name="Otis C."/>
            <person name="Lemieux C."/>
            <person name="Turmel M."/>
        </authorList>
    </citation>
    <scope>NUCLEOTIDE SEQUENCE</scope>
    <source>
        <strain evidence="3">UTEX 1912</strain>
    </source>
</reference>
<keyword evidence="3" id="KW-0540">Nuclease</keyword>
<keyword evidence="3" id="KW-0150">Chloroplast</keyword>
<evidence type="ECO:0000313" key="3">
    <source>
        <dbReference type="EMBL" id="AAV80645.1"/>
    </source>
</evidence>
<dbReference type="InterPro" id="IPR035901">
    <property type="entry name" value="GIY-YIG_endonuc_sf"/>
</dbReference>
<gene>
    <name evidence="3" type="primary">orf214</name>
</gene>
<keyword evidence="3" id="KW-0378">Hydrolase</keyword>
<dbReference type="GO" id="GO:0004519">
    <property type="term" value="F:endonuclease activity"/>
    <property type="evidence" value="ECO:0007669"/>
    <property type="project" value="UniProtKB-KW"/>
</dbReference>
<dbReference type="SUPFAM" id="SSF64496">
    <property type="entry name" value="DNA-binding domain of intron-encoded endonucleases"/>
    <property type="match status" value="1"/>
</dbReference>
<feature type="domain" description="GIY-YIG" evidence="2">
    <location>
        <begin position="17"/>
        <end position="108"/>
    </location>
</feature>
<reference evidence="3" key="1">
    <citation type="journal article" date="2001" name="Nucleic Acids Res.">
        <title>Rapid evolution of the DNA-binding site in LAGLIDADG homing endonucleases.</title>
        <authorList>
            <person name="Lucas P."/>
            <person name="Otis C."/>
            <person name="Mercier J.P."/>
            <person name="Turmel M."/>
            <person name="Lemieux C."/>
        </authorList>
    </citation>
    <scope>NUCLEOTIDE SEQUENCE</scope>
    <source>
        <strain evidence="3">UTEX 1912</strain>
    </source>
</reference>
<dbReference type="EMBL" id="AY835431">
    <property type="protein sequence ID" value="AAV80645.1"/>
    <property type="molecule type" value="Genomic_DNA"/>
</dbReference>
<keyword evidence="3" id="KW-0255">Endonuclease</keyword>
<geneLocation type="chloroplast" evidence="3"/>
<dbReference type="AlphaFoldDB" id="Q3ZJ45"/>
<name>Q3ZJ45_TUPAK</name>
<dbReference type="RefSeq" id="YP_636222.1">
    <property type="nucleotide sequence ID" value="NC_008114.1"/>
</dbReference>